<organism evidence="1 2">
    <name type="scientific">Peronosclerospora sorghi</name>
    <dbReference type="NCBI Taxonomy" id="230839"/>
    <lineage>
        <taxon>Eukaryota</taxon>
        <taxon>Sar</taxon>
        <taxon>Stramenopiles</taxon>
        <taxon>Oomycota</taxon>
        <taxon>Peronosporomycetes</taxon>
        <taxon>Peronosporales</taxon>
        <taxon>Peronosporaceae</taxon>
        <taxon>Peronosclerospora</taxon>
    </lineage>
</organism>
<dbReference type="Proteomes" id="UP001163321">
    <property type="component" value="Chromosome 10"/>
</dbReference>
<name>A0ACC0WQW2_9STRA</name>
<accession>A0ACC0WQW2</accession>
<proteinExistence type="predicted"/>
<comment type="caution">
    <text evidence="1">The sequence shown here is derived from an EMBL/GenBank/DDBJ whole genome shotgun (WGS) entry which is preliminary data.</text>
</comment>
<reference evidence="1 2" key="1">
    <citation type="journal article" date="2022" name="bioRxiv">
        <title>The genome of the oomycete Peronosclerospora sorghi, a cosmopolitan pathogen of maize and sorghum, is inflated with dispersed pseudogenes.</title>
        <authorList>
            <person name="Fletcher K."/>
            <person name="Martin F."/>
            <person name="Isakeit T."/>
            <person name="Cavanaugh K."/>
            <person name="Magill C."/>
            <person name="Michelmore R."/>
        </authorList>
    </citation>
    <scope>NUCLEOTIDE SEQUENCE [LARGE SCALE GENOMIC DNA]</scope>
    <source>
        <strain evidence="1">P6</strain>
    </source>
</reference>
<gene>
    <name evidence="1" type="ORF">PsorP6_015511</name>
</gene>
<protein>
    <submittedName>
        <fullName evidence="1">Uncharacterized protein</fullName>
    </submittedName>
</protein>
<dbReference type="EMBL" id="CM047589">
    <property type="protein sequence ID" value="KAI9920371.1"/>
    <property type="molecule type" value="Genomic_DNA"/>
</dbReference>
<evidence type="ECO:0000313" key="1">
    <source>
        <dbReference type="EMBL" id="KAI9920371.1"/>
    </source>
</evidence>
<keyword evidence="2" id="KW-1185">Reference proteome</keyword>
<evidence type="ECO:0000313" key="2">
    <source>
        <dbReference type="Proteomes" id="UP001163321"/>
    </source>
</evidence>
<sequence length="97" mass="11284">MGLVRRLPCFERSFTDVDSGALLYCMADEGSNNSMRSHGAREAGIQFYLSDWLTPHKDANQRHRQSNVMMTREEPESESRTSDYSYNQDQFLKPTRM</sequence>